<reference evidence="1 2" key="1">
    <citation type="submission" date="2016-03" db="EMBL/GenBank/DDBJ databases">
        <title>Comparative genomics of the ectomycorrhizal sister species Rhizopogon vinicolor and Rhizopogon vesiculosus (Basidiomycota: Boletales) reveals a divergence of the mating type B locus.</title>
        <authorList>
            <person name="Mujic A.B."/>
            <person name="Kuo A."/>
            <person name="Tritt A."/>
            <person name="Lipzen A."/>
            <person name="Chen C."/>
            <person name="Johnson J."/>
            <person name="Sharma A."/>
            <person name="Barry K."/>
            <person name="Grigoriev I.V."/>
            <person name="Spatafora J.W."/>
        </authorList>
    </citation>
    <scope>NUCLEOTIDE SEQUENCE [LARGE SCALE GENOMIC DNA]</scope>
    <source>
        <strain evidence="1 2">AM-OR11-056</strain>
    </source>
</reference>
<protein>
    <submittedName>
        <fullName evidence="1">Uncharacterized protein</fullName>
    </submittedName>
</protein>
<organism evidence="1 2">
    <name type="scientific">Rhizopogon vesiculosus</name>
    <dbReference type="NCBI Taxonomy" id="180088"/>
    <lineage>
        <taxon>Eukaryota</taxon>
        <taxon>Fungi</taxon>
        <taxon>Dikarya</taxon>
        <taxon>Basidiomycota</taxon>
        <taxon>Agaricomycotina</taxon>
        <taxon>Agaricomycetes</taxon>
        <taxon>Agaricomycetidae</taxon>
        <taxon>Boletales</taxon>
        <taxon>Suillineae</taxon>
        <taxon>Rhizopogonaceae</taxon>
        <taxon>Rhizopogon</taxon>
    </lineage>
</organism>
<evidence type="ECO:0000313" key="1">
    <source>
        <dbReference type="EMBL" id="OJA20000.1"/>
    </source>
</evidence>
<dbReference type="EMBL" id="LVVM01000765">
    <property type="protein sequence ID" value="OJA20000.1"/>
    <property type="molecule type" value="Genomic_DNA"/>
</dbReference>
<gene>
    <name evidence="1" type="ORF">AZE42_05636</name>
</gene>
<evidence type="ECO:0000313" key="2">
    <source>
        <dbReference type="Proteomes" id="UP000183567"/>
    </source>
</evidence>
<dbReference type="Proteomes" id="UP000183567">
    <property type="component" value="Unassembled WGS sequence"/>
</dbReference>
<sequence>MQSKLTWISLA</sequence>
<accession>A0A1J8R2D7</accession>
<keyword evidence="2" id="KW-1185">Reference proteome</keyword>
<name>A0A1J8R2D7_9AGAM</name>
<comment type="caution">
    <text evidence="1">The sequence shown here is derived from an EMBL/GenBank/DDBJ whole genome shotgun (WGS) entry which is preliminary data.</text>
</comment>
<proteinExistence type="predicted"/>